<dbReference type="CDD" id="cd15614">
    <property type="entry name" value="PHD_HAC_like"/>
    <property type="match status" value="1"/>
</dbReference>
<keyword evidence="12" id="KW-0539">Nucleus</keyword>
<proteinExistence type="predicted"/>
<feature type="domain" description="CBP/p300-type HAT" evidence="22">
    <location>
        <begin position="898"/>
        <end position="1690"/>
    </location>
</feature>
<keyword evidence="4" id="KW-0488">Methylation</keyword>
<feature type="compositionally biased region" description="Basic and acidic residues" evidence="17">
    <location>
        <begin position="1564"/>
        <end position="1578"/>
    </location>
</feature>
<evidence type="ECO:0000259" key="19">
    <source>
        <dbReference type="PROSITE" id="PS50016"/>
    </source>
</evidence>
<evidence type="ECO:0000256" key="6">
    <source>
        <dbReference type="ARBA" id="ARBA00022723"/>
    </source>
</evidence>
<feature type="region of interest" description="Disordered" evidence="17">
    <location>
        <begin position="211"/>
        <end position="291"/>
    </location>
</feature>
<feature type="compositionally biased region" description="Low complexity" evidence="17">
    <location>
        <begin position="463"/>
        <end position="493"/>
    </location>
</feature>
<feature type="domain" description="Bromo" evidence="18">
    <location>
        <begin position="658"/>
        <end position="730"/>
    </location>
</feature>
<feature type="compositionally biased region" description="Polar residues" evidence="17">
    <location>
        <begin position="1549"/>
        <end position="1563"/>
    </location>
</feature>
<feature type="compositionally biased region" description="Basic and acidic residues" evidence="17">
    <location>
        <begin position="1356"/>
        <end position="1377"/>
    </location>
</feature>
<dbReference type="GO" id="GO:0031490">
    <property type="term" value="F:chromatin DNA binding"/>
    <property type="evidence" value="ECO:0007669"/>
    <property type="project" value="TreeGrafter"/>
</dbReference>
<evidence type="ECO:0000313" key="24">
    <source>
        <dbReference type="Proteomes" id="UP000693970"/>
    </source>
</evidence>
<comment type="catalytic activity">
    <reaction evidence="13">
        <text>L-lysyl-[protein] + acetyl-CoA = N(6)-acetyl-L-lysyl-[protein] + CoA + H(+)</text>
        <dbReference type="Rhea" id="RHEA:45948"/>
        <dbReference type="Rhea" id="RHEA-COMP:9752"/>
        <dbReference type="Rhea" id="RHEA-COMP:10731"/>
        <dbReference type="ChEBI" id="CHEBI:15378"/>
        <dbReference type="ChEBI" id="CHEBI:29969"/>
        <dbReference type="ChEBI" id="CHEBI:57287"/>
        <dbReference type="ChEBI" id="CHEBI:57288"/>
        <dbReference type="ChEBI" id="CHEBI:61930"/>
        <dbReference type="EC" id="2.3.1.48"/>
    </reaction>
</comment>
<dbReference type="EMBL" id="JAGRRH010000020">
    <property type="protein sequence ID" value="KAG7347645.1"/>
    <property type="molecule type" value="Genomic_DNA"/>
</dbReference>
<dbReference type="SMART" id="SM00551">
    <property type="entry name" value="ZnF_TAZ"/>
    <property type="match status" value="2"/>
</dbReference>
<evidence type="ECO:0000256" key="17">
    <source>
        <dbReference type="SAM" id="MobiDB-lite"/>
    </source>
</evidence>
<name>A0A9K3KPV2_9STRA</name>
<dbReference type="PROSITE" id="PS50016">
    <property type="entry name" value="ZF_PHD_2"/>
    <property type="match status" value="1"/>
</dbReference>
<feature type="domain" description="TAZ-type" evidence="20">
    <location>
        <begin position="1754"/>
        <end position="1835"/>
    </location>
</feature>
<dbReference type="GO" id="GO:0003713">
    <property type="term" value="F:transcription coactivator activity"/>
    <property type="evidence" value="ECO:0007669"/>
    <property type="project" value="TreeGrafter"/>
</dbReference>
<evidence type="ECO:0000256" key="1">
    <source>
        <dbReference type="ARBA" id="ARBA00002581"/>
    </source>
</evidence>
<feature type="compositionally biased region" description="Basic and acidic residues" evidence="17">
    <location>
        <begin position="1588"/>
        <end position="1620"/>
    </location>
</feature>
<feature type="compositionally biased region" description="Low complexity" evidence="17">
    <location>
        <begin position="63"/>
        <end position="108"/>
    </location>
</feature>
<dbReference type="EC" id="2.3.1.48" evidence="3"/>
<dbReference type="Proteomes" id="UP000693970">
    <property type="component" value="Unassembled WGS sequence"/>
</dbReference>
<dbReference type="PROSITE" id="PS51727">
    <property type="entry name" value="CBP_P300_HAT"/>
    <property type="match status" value="1"/>
</dbReference>
<organism evidence="23 24">
    <name type="scientific">Nitzschia inconspicua</name>
    <dbReference type="NCBI Taxonomy" id="303405"/>
    <lineage>
        <taxon>Eukaryota</taxon>
        <taxon>Sar</taxon>
        <taxon>Stramenopiles</taxon>
        <taxon>Ochrophyta</taxon>
        <taxon>Bacillariophyta</taxon>
        <taxon>Bacillariophyceae</taxon>
        <taxon>Bacillariophycidae</taxon>
        <taxon>Bacillariales</taxon>
        <taxon>Bacillariaceae</taxon>
        <taxon>Nitzschia</taxon>
    </lineage>
</organism>
<dbReference type="Pfam" id="PF02135">
    <property type="entry name" value="zf-TAZ"/>
    <property type="match status" value="2"/>
</dbReference>
<keyword evidence="16" id="KW-0175">Coiled coil</keyword>
<feature type="region of interest" description="Disordered" evidence="17">
    <location>
        <begin position="1441"/>
        <end position="1620"/>
    </location>
</feature>
<evidence type="ECO:0000259" key="20">
    <source>
        <dbReference type="PROSITE" id="PS50134"/>
    </source>
</evidence>
<keyword evidence="5" id="KW-0808">Transferase</keyword>
<feature type="region of interest" description="Disordered" evidence="17">
    <location>
        <begin position="1151"/>
        <end position="1207"/>
    </location>
</feature>
<feature type="region of interest" description="Disordered" evidence="17">
    <location>
        <begin position="1845"/>
        <end position="1865"/>
    </location>
</feature>
<comment type="function">
    <text evidence="1">Acetyltransferase enzyme. Acetylates histones, giving a specific tag for transcriptional activation.</text>
</comment>
<protein>
    <recommendedName>
        <fullName evidence="3">histone acetyltransferase</fullName>
        <ecNumber evidence="3">2.3.1.48</ecNumber>
    </recommendedName>
</protein>
<keyword evidence="8" id="KW-0862">Zinc</keyword>
<sequence>MQTSQAPQPTQIHPAGAPQGQGPPPQHQMMQGPPGLAPGQIPMQHTQYAPSQQGSHVQGTTYQPQQHTQQQQHPPPQHQLQQQQQQQQHHLPQQQQQQQHHHLPQQQQMYTQHQGLNGGWQSDQDYNERRKMIAKIVHLLKQRKPNAPQDWLKKLPQMAKRLEESLYRSAKSFDEYNDATTLKARLQQLAHSIGMKTKRIQQAQMAQRVQQQQQLQPNMGQQQLQYQPQMQQQQQQQQPPQQGMPPQQQPIAPMQPQQQHQQPHQQMQQVPPPQMQHMQQPHMQQQQQSGGQRIVNMAEINPIMGQASQQQQAPVQPPVHYQAPPQNQQPGVAQAPGQGAPPPPNGNNPPGGGLNRQVSDRQQVLRHQQQRLLLLRHAAKCHHEDGRCLVTPHCAGMKRLWKHIAECKDQKCLVPHCVSSRYVLSHYHRCKDVRCPVCGPVREAIHRSHEKQKQMQALKQRHQQAVQQTQGQPPQGQQPQPIQSGPGGMPLQQQPLQYPIVAGSGEPPNKRQRTNLSVPYQAQPVAPAPGQPIAPNQYQQQPIAPLASIPGQPQPIPSQPPAPAYYPTQQQAMQQQPPIPSVQAAARPAIAAAPGVKFANGQVITPKFTGPKPQEDHTLINCFSIEQIETHIASLNRGLQLPPQKLKTKCLDVLKVLQGHQHGWVFNSPVDPVELGLPDYFEVIKKPMDLGTIRKKLENNCYHSLDDFESHVLLTFDNAMLYNPEGSVVYNMAKEMRTKFEQDYEVLIKQLNEEEDVKRRNGEACLLCGSEKLLFEPPVFYCNGHNCPSKRIRRNSHYYVGGNNQYHWCHQCFVDLKPGQLLELGDISIRKEQLVKKKNDETHEESWVQCDRCERWVHQICALFNTRQNKDQRSEYACPRCTIEERRKSGRPEATSSTPMAEDLQRTKLSEFIENHVRQKMDEHLKQLAEEKAEKEGISLEQAQEAVHMGGAITIRQVTSMDRKLEVRERMKRRYAFKNYPEEFSYRCKCFVVFQNLDGVDVVLFGLYVYEHDEKNPLPNKRAVYVSYLDSVHYMRPRSMRTFIYHEILISYLDYVRRRGFATAHIWACPPLKGDDYILYAKPEDQKVPKDDRLRAWYIDMLVECQKRGIVGKVTNMYDLYFSNKCNDATVVPYMDGDYFPAEVENIIKDIEEGKPSKKTAGKEGKKKKGDKKQKKKTGRGGTRSSGLDEDALKASGVQFPDNDKSLEEGGRDIVMAKLGETIQPMKESFIVAFLAWKGAKPEDMVVPKDIQEYREKHNITIEFESDCTSENILEDKKLVASSPTPVPSYMSKEKNEDEIMADVNKKESDDATTEKVKVQEEETGDASKINTEEKPKPVHDLAIDANSSKQEDDDAKLKMSRDKSQDVEMKDTENRTSGENSVQSLGEELASKEERPMTSEIQSEKEPKENHKVNDLLNANEVMAEVSNVGEPKMKTAQTELNAASTEDDNGGKNNHINVEDNLTTKDAGNENKEKEVSAMVVESKSDDGPMLVTENGSAEMKEEANLEDTAMKNTDTDDKDTGSYREKAEAVAVAKPEDVTSEENKPESNLSNKESSSALSDTSEKSKSLSMEERSGKFAAMAKKRGMSENDSEGKNDDMKEATKDEKAATDSEKAKEEEAVPAVYVLDSKGRRVKVIDDDTEELDCEFLNNRQAFLNLCQGNHYQFDQLRRAKHSSMMVLWHLHNRDAPKFVQQCTTCSREILQGYRFHCPTCADFDQCQDCVQNPNTPRHPHQLKPIPVAGQQTELTEAQRKERQRSIQLHMTLLLHAATCTSQKCPSANCTKMKGLLKHGAQCQQKATGGCNVCKRIWALLQIHARQCKTQQCPVPNCMAIRERVRQLKKQQQAMDDRRRQEMNRVYRGAR</sequence>
<feature type="domain" description="PHD-type" evidence="19">
    <location>
        <begin position="806"/>
        <end position="884"/>
    </location>
</feature>
<feature type="region of interest" description="Disordered" evidence="17">
    <location>
        <begin position="1281"/>
        <end position="1415"/>
    </location>
</feature>
<dbReference type="GO" id="GO:0140297">
    <property type="term" value="F:DNA-binding transcription factor binding"/>
    <property type="evidence" value="ECO:0007669"/>
    <property type="project" value="UniProtKB-ARBA"/>
</dbReference>
<dbReference type="SMART" id="SM01250">
    <property type="entry name" value="KAT11"/>
    <property type="match status" value="1"/>
</dbReference>
<evidence type="ECO:0000259" key="21">
    <source>
        <dbReference type="PROSITE" id="PS50135"/>
    </source>
</evidence>
<evidence type="ECO:0000256" key="2">
    <source>
        <dbReference type="ARBA" id="ARBA00004123"/>
    </source>
</evidence>
<evidence type="ECO:0000256" key="7">
    <source>
        <dbReference type="ARBA" id="ARBA00022771"/>
    </source>
</evidence>
<gene>
    <name evidence="23" type="ORF">IV203_016350</name>
</gene>
<dbReference type="InterPro" id="IPR036546">
    <property type="entry name" value="MED15_KIX"/>
</dbReference>
<feature type="region of interest" description="Disordered" evidence="17">
    <location>
        <begin position="1"/>
        <end position="108"/>
    </location>
</feature>
<dbReference type="PANTHER" id="PTHR13808">
    <property type="entry name" value="CBP/P300-RELATED"/>
    <property type="match status" value="1"/>
</dbReference>
<reference evidence="23" key="1">
    <citation type="journal article" date="2021" name="Sci. Rep.">
        <title>Diploid genomic architecture of Nitzschia inconspicua, an elite biomass production diatom.</title>
        <authorList>
            <person name="Oliver A."/>
            <person name="Podell S."/>
            <person name="Pinowska A."/>
            <person name="Traller J.C."/>
            <person name="Smith S.R."/>
            <person name="McClure R."/>
            <person name="Beliaev A."/>
            <person name="Bohutskyi P."/>
            <person name="Hill E.A."/>
            <person name="Rabines A."/>
            <person name="Zheng H."/>
            <person name="Allen L.Z."/>
            <person name="Kuo A."/>
            <person name="Grigoriev I.V."/>
            <person name="Allen A.E."/>
            <person name="Hazlebeck D."/>
            <person name="Allen E.E."/>
        </authorList>
    </citation>
    <scope>NUCLEOTIDE SEQUENCE</scope>
    <source>
        <strain evidence="23">Hildebrandi</strain>
    </source>
</reference>
<dbReference type="SMART" id="SM00291">
    <property type="entry name" value="ZnF_ZZ"/>
    <property type="match status" value="1"/>
</dbReference>
<dbReference type="PROSITE" id="PS01359">
    <property type="entry name" value="ZF_PHD_1"/>
    <property type="match status" value="1"/>
</dbReference>
<evidence type="ECO:0000256" key="14">
    <source>
        <dbReference type="PROSITE-ProRule" id="PRU00035"/>
    </source>
</evidence>
<dbReference type="PROSITE" id="PS50134">
    <property type="entry name" value="ZF_TAZ"/>
    <property type="match status" value="2"/>
</dbReference>
<evidence type="ECO:0000256" key="12">
    <source>
        <dbReference type="ARBA" id="ARBA00023242"/>
    </source>
</evidence>
<feature type="region of interest" description="Disordered" evidence="17">
    <location>
        <begin position="546"/>
        <end position="578"/>
    </location>
</feature>
<feature type="compositionally biased region" description="Low complexity" evidence="17">
    <location>
        <begin position="211"/>
        <end position="288"/>
    </location>
</feature>
<feature type="compositionally biased region" description="Basic and acidic residues" evidence="17">
    <location>
        <begin position="1469"/>
        <end position="1478"/>
    </location>
</feature>
<evidence type="ECO:0000256" key="13">
    <source>
        <dbReference type="ARBA" id="ARBA00048017"/>
    </source>
</evidence>
<keyword evidence="9" id="KW-0156">Chromatin regulator</keyword>
<dbReference type="InterPro" id="IPR000433">
    <property type="entry name" value="Znf_ZZ"/>
</dbReference>
<dbReference type="Pfam" id="PF00628">
    <property type="entry name" value="PHD"/>
    <property type="match status" value="1"/>
</dbReference>
<keyword evidence="7 15" id="KW-0863">Zinc-finger</keyword>
<evidence type="ECO:0000256" key="4">
    <source>
        <dbReference type="ARBA" id="ARBA00022481"/>
    </source>
</evidence>
<dbReference type="PROSITE" id="PS50135">
    <property type="entry name" value="ZF_ZZ_2"/>
    <property type="match status" value="1"/>
</dbReference>
<dbReference type="GO" id="GO:0008270">
    <property type="term" value="F:zinc ion binding"/>
    <property type="evidence" value="ECO:0007669"/>
    <property type="project" value="UniProtKB-KW"/>
</dbReference>
<keyword evidence="11" id="KW-0804">Transcription</keyword>
<dbReference type="InterPro" id="IPR019787">
    <property type="entry name" value="Znf_PHD-finger"/>
</dbReference>
<feature type="compositionally biased region" description="Low complexity" evidence="17">
    <location>
        <begin position="306"/>
        <end position="338"/>
    </location>
</feature>
<keyword evidence="14" id="KW-0103">Bromodomain</keyword>
<evidence type="ECO:0000259" key="22">
    <source>
        <dbReference type="PROSITE" id="PS51727"/>
    </source>
</evidence>
<evidence type="ECO:0000256" key="5">
    <source>
        <dbReference type="ARBA" id="ARBA00022679"/>
    </source>
</evidence>
<dbReference type="GO" id="GO:0004402">
    <property type="term" value="F:histone acetyltransferase activity"/>
    <property type="evidence" value="ECO:0007669"/>
    <property type="project" value="InterPro"/>
</dbReference>
<dbReference type="InterPro" id="IPR001487">
    <property type="entry name" value="Bromodomain"/>
</dbReference>
<dbReference type="OrthoDB" id="899at2759"/>
<dbReference type="GO" id="GO:0045944">
    <property type="term" value="P:positive regulation of transcription by RNA polymerase II"/>
    <property type="evidence" value="ECO:0007669"/>
    <property type="project" value="TreeGrafter"/>
</dbReference>
<dbReference type="Pfam" id="PF08214">
    <property type="entry name" value="HAT_KAT11"/>
    <property type="match status" value="1"/>
</dbReference>
<keyword evidence="6" id="KW-0479">Metal-binding</keyword>
<evidence type="ECO:0000256" key="8">
    <source>
        <dbReference type="ARBA" id="ARBA00022833"/>
    </source>
</evidence>
<feature type="compositionally biased region" description="Basic and acidic residues" evidence="17">
    <location>
        <begin position="1331"/>
        <end position="1343"/>
    </location>
</feature>
<feature type="compositionally biased region" description="Basic and acidic residues" evidence="17">
    <location>
        <begin position="1292"/>
        <end position="1321"/>
    </location>
</feature>
<evidence type="ECO:0000256" key="3">
    <source>
        <dbReference type="ARBA" id="ARBA00013184"/>
    </source>
</evidence>
<evidence type="ECO:0000256" key="11">
    <source>
        <dbReference type="ARBA" id="ARBA00023163"/>
    </source>
</evidence>
<reference evidence="23" key="2">
    <citation type="submission" date="2021-04" db="EMBL/GenBank/DDBJ databases">
        <authorList>
            <person name="Podell S."/>
        </authorList>
    </citation>
    <scope>NUCLEOTIDE SEQUENCE</scope>
    <source>
        <strain evidence="23">Hildebrandi</strain>
    </source>
</reference>
<feature type="compositionally biased region" description="Basic and acidic residues" evidence="17">
    <location>
        <begin position="1390"/>
        <end position="1415"/>
    </location>
</feature>
<keyword evidence="24" id="KW-1185">Reference proteome</keyword>
<feature type="domain" description="ZZ-type" evidence="21">
    <location>
        <begin position="1692"/>
        <end position="1745"/>
    </location>
</feature>
<feature type="region of interest" description="Disordered" evidence="17">
    <location>
        <begin position="448"/>
        <end position="493"/>
    </location>
</feature>
<dbReference type="SMART" id="SM00249">
    <property type="entry name" value="PHD"/>
    <property type="match status" value="1"/>
</dbReference>
<evidence type="ECO:0000259" key="18">
    <source>
        <dbReference type="PROSITE" id="PS50014"/>
    </source>
</evidence>
<comment type="caution">
    <text evidence="23">The sequence shown here is derived from an EMBL/GenBank/DDBJ whole genome shotgun (WGS) entry which is preliminary data.</text>
</comment>
<feature type="compositionally biased region" description="Basic and acidic residues" evidence="17">
    <location>
        <begin position="1516"/>
        <end position="1548"/>
    </location>
</feature>
<feature type="coiled-coil region" evidence="16">
    <location>
        <begin position="914"/>
        <end position="946"/>
    </location>
</feature>
<dbReference type="InterPro" id="IPR013178">
    <property type="entry name" value="Histone_AcTrfase_Rtt109/CBP"/>
</dbReference>
<dbReference type="Pfam" id="PF16987">
    <property type="entry name" value="KIX_2"/>
    <property type="match status" value="1"/>
</dbReference>
<keyword evidence="10" id="KW-0805">Transcription regulation</keyword>
<evidence type="ECO:0000256" key="16">
    <source>
        <dbReference type="SAM" id="Coils"/>
    </source>
</evidence>
<accession>A0A9K3KPV2</accession>
<feature type="compositionally biased region" description="Polar residues" evidence="17">
    <location>
        <begin position="1453"/>
        <end position="1468"/>
    </location>
</feature>
<feature type="compositionally biased region" description="Polar residues" evidence="17">
    <location>
        <begin position="1"/>
        <end position="11"/>
    </location>
</feature>
<dbReference type="SMART" id="SM00297">
    <property type="entry name" value="BROMO"/>
    <property type="match status" value="1"/>
</dbReference>
<dbReference type="GO" id="GO:0005634">
    <property type="term" value="C:nucleus"/>
    <property type="evidence" value="ECO:0007669"/>
    <property type="project" value="UniProtKB-SubCell"/>
</dbReference>
<dbReference type="GO" id="GO:0000123">
    <property type="term" value="C:histone acetyltransferase complex"/>
    <property type="evidence" value="ECO:0007669"/>
    <property type="project" value="TreeGrafter"/>
</dbReference>
<feature type="compositionally biased region" description="Basic residues" evidence="17">
    <location>
        <begin position="1165"/>
        <end position="1179"/>
    </location>
</feature>
<feature type="domain" description="TAZ-type" evidence="20">
    <location>
        <begin position="358"/>
        <end position="441"/>
    </location>
</feature>
<evidence type="ECO:0000256" key="10">
    <source>
        <dbReference type="ARBA" id="ARBA00023015"/>
    </source>
</evidence>
<feature type="compositionally biased region" description="Basic and acidic residues" evidence="17">
    <location>
        <begin position="1849"/>
        <end position="1859"/>
    </location>
</feature>
<feature type="compositionally biased region" description="Low complexity" evidence="17">
    <location>
        <begin position="565"/>
        <end position="576"/>
    </location>
</feature>
<evidence type="ECO:0000256" key="15">
    <source>
        <dbReference type="PROSITE-ProRule" id="PRU00228"/>
    </source>
</evidence>
<feature type="compositionally biased region" description="Pro residues" evidence="17">
    <location>
        <begin position="552"/>
        <end position="564"/>
    </location>
</feature>
<evidence type="ECO:0000256" key="9">
    <source>
        <dbReference type="ARBA" id="ARBA00022853"/>
    </source>
</evidence>
<dbReference type="InterPro" id="IPR000197">
    <property type="entry name" value="Znf_TAZ"/>
</dbReference>
<dbReference type="PROSITE" id="PS50014">
    <property type="entry name" value="BROMODOMAIN_2"/>
    <property type="match status" value="1"/>
</dbReference>
<dbReference type="InterPro" id="IPR001965">
    <property type="entry name" value="Znf_PHD"/>
</dbReference>
<dbReference type="InterPro" id="IPR031162">
    <property type="entry name" value="CBP_P300_HAT"/>
</dbReference>
<comment type="subcellular location">
    <subcellularLocation>
        <location evidence="2">Nucleus</location>
    </subcellularLocation>
</comment>
<dbReference type="Pfam" id="PF00569">
    <property type="entry name" value="ZZ"/>
    <property type="match status" value="1"/>
</dbReference>
<evidence type="ECO:0000313" key="23">
    <source>
        <dbReference type="EMBL" id="KAG7347645.1"/>
    </source>
</evidence>
<dbReference type="PANTHER" id="PTHR13808:SF1">
    <property type="entry name" value="HISTONE ACETYLTRANSFERASE"/>
    <property type="match status" value="1"/>
</dbReference>
<feature type="compositionally biased region" description="Polar residues" evidence="17">
    <location>
        <begin position="43"/>
        <end position="62"/>
    </location>
</feature>
<dbReference type="GO" id="GO:0005667">
    <property type="term" value="C:transcription regulator complex"/>
    <property type="evidence" value="ECO:0007669"/>
    <property type="project" value="TreeGrafter"/>
</dbReference>
<dbReference type="Pfam" id="PF00439">
    <property type="entry name" value="Bromodomain"/>
    <property type="match status" value="1"/>
</dbReference>
<feature type="region of interest" description="Disordered" evidence="17">
    <location>
        <begin position="306"/>
        <end position="363"/>
    </location>
</feature>
<dbReference type="InterPro" id="IPR019786">
    <property type="entry name" value="Zinc_finger_PHD-type_CS"/>
</dbReference>
<feature type="compositionally biased region" description="Basic and acidic residues" evidence="17">
    <location>
        <begin position="1151"/>
        <end position="1164"/>
    </location>
</feature>